<sequence>MVIHYNNLVPISLYVSLDIIKVLQTNRITSDASMACEGTHAFARTSERRDRAGRVRLQRQDGHAHMQRDGVPISIDGVFFRFRYLV</sequence>
<gene>
    <name evidence="1" type="ORF">PF008_g24397</name>
</gene>
<evidence type="ECO:0000313" key="1">
    <source>
        <dbReference type="EMBL" id="KAE9294958.1"/>
    </source>
</evidence>
<name>A0A6G0QN01_9STRA</name>
<dbReference type="AlphaFoldDB" id="A0A6G0QN01"/>
<accession>A0A6G0QN01</accession>
<reference evidence="1 2" key="1">
    <citation type="submission" date="2018-09" db="EMBL/GenBank/DDBJ databases">
        <title>Genomic investigation of the strawberry pathogen Phytophthora fragariae indicates pathogenicity is determined by transcriptional variation in three key races.</title>
        <authorList>
            <person name="Adams T.M."/>
            <person name="Armitage A.D."/>
            <person name="Sobczyk M.K."/>
            <person name="Bates H.J."/>
            <person name="Dunwell J.M."/>
            <person name="Nellist C.F."/>
            <person name="Harrison R.J."/>
        </authorList>
    </citation>
    <scope>NUCLEOTIDE SEQUENCE [LARGE SCALE GENOMIC DNA]</scope>
    <source>
        <strain evidence="1 2">NOV-77</strain>
    </source>
</reference>
<evidence type="ECO:0000313" key="2">
    <source>
        <dbReference type="Proteomes" id="UP000486351"/>
    </source>
</evidence>
<dbReference type="EMBL" id="QXFY01002602">
    <property type="protein sequence ID" value="KAE9294958.1"/>
    <property type="molecule type" value="Genomic_DNA"/>
</dbReference>
<organism evidence="1 2">
    <name type="scientific">Phytophthora fragariae</name>
    <dbReference type="NCBI Taxonomy" id="53985"/>
    <lineage>
        <taxon>Eukaryota</taxon>
        <taxon>Sar</taxon>
        <taxon>Stramenopiles</taxon>
        <taxon>Oomycota</taxon>
        <taxon>Peronosporomycetes</taxon>
        <taxon>Peronosporales</taxon>
        <taxon>Peronosporaceae</taxon>
        <taxon>Phytophthora</taxon>
    </lineage>
</organism>
<dbReference type="Proteomes" id="UP000486351">
    <property type="component" value="Unassembled WGS sequence"/>
</dbReference>
<protein>
    <submittedName>
        <fullName evidence="1">Uncharacterized protein</fullName>
    </submittedName>
</protein>
<proteinExistence type="predicted"/>
<comment type="caution">
    <text evidence="1">The sequence shown here is derived from an EMBL/GenBank/DDBJ whole genome shotgun (WGS) entry which is preliminary data.</text>
</comment>